<accession>A0A1J5THJ0</accession>
<dbReference type="Proteomes" id="UP000183815">
    <property type="component" value="Unassembled WGS sequence"/>
</dbReference>
<dbReference type="SUPFAM" id="SSF46785">
    <property type="entry name" value="Winged helix' DNA-binding domain"/>
    <property type="match status" value="1"/>
</dbReference>
<gene>
    <name evidence="1" type="ORF">BEU04_00365</name>
</gene>
<name>A0A1J5THJ0_9ARCH</name>
<dbReference type="GO" id="GO:0003700">
    <property type="term" value="F:DNA-binding transcription factor activity"/>
    <property type="evidence" value="ECO:0007669"/>
    <property type="project" value="TreeGrafter"/>
</dbReference>
<dbReference type="EMBL" id="MIYU01000001">
    <property type="protein sequence ID" value="OIR20418.1"/>
    <property type="molecule type" value="Genomic_DNA"/>
</dbReference>
<evidence type="ECO:0000313" key="2">
    <source>
        <dbReference type="Proteomes" id="UP000183815"/>
    </source>
</evidence>
<organism evidence="1 2">
    <name type="scientific">Marine Group III euryarchaeote CG-Bathy1</name>
    <dbReference type="NCBI Taxonomy" id="1889001"/>
    <lineage>
        <taxon>Archaea</taxon>
        <taxon>Methanobacteriati</taxon>
        <taxon>Thermoplasmatota</taxon>
        <taxon>Thermoplasmata</taxon>
        <taxon>Candidatus Thermoprofundales</taxon>
    </lineage>
</organism>
<dbReference type="InterPro" id="IPR036388">
    <property type="entry name" value="WH-like_DNA-bd_sf"/>
</dbReference>
<sequence>MLRINKLTDYGVVIMAQIANEQMGNTHTARDIAESTKIPLPTVTALLKKINNAGFLESKQGAMGGYTLSMTPDKISIYGLIEALEGPVAITECSTEGDCDCEIITSCETQKPWQKINDAVKMALSAMTLEDMNANKIKNPLIEIGNLMEASQ</sequence>
<reference evidence="1 2" key="1">
    <citation type="submission" date="2016-08" db="EMBL/GenBank/DDBJ databases">
        <title>New Insights into Marine Group III Euryarchaeota, from dark to light.</title>
        <authorList>
            <person name="Haro-Moreno J.M."/>
            <person name="Rodriguez-Valera F."/>
            <person name="Lopez-Garcia P."/>
            <person name="Moreira D."/>
            <person name="Martin-Cuadrado A.B."/>
        </authorList>
    </citation>
    <scope>NUCLEOTIDE SEQUENCE [LARGE SCALE GENOMIC DNA]</scope>
    <source>
        <strain evidence="1">CG-Bathy1</strain>
    </source>
</reference>
<dbReference type="PANTHER" id="PTHR33221:SF2">
    <property type="entry name" value="TRANSCRIPTIONAL REGULATOR"/>
    <property type="match status" value="1"/>
</dbReference>
<comment type="caution">
    <text evidence="1">The sequence shown here is derived from an EMBL/GenBank/DDBJ whole genome shotgun (WGS) entry which is preliminary data.</text>
</comment>
<dbReference type="PANTHER" id="PTHR33221">
    <property type="entry name" value="WINGED HELIX-TURN-HELIX TRANSCRIPTIONAL REGULATOR, RRF2 FAMILY"/>
    <property type="match status" value="1"/>
</dbReference>
<dbReference type="NCBIfam" id="TIGR02944">
    <property type="entry name" value="suf_reg_Xantho"/>
    <property type="match status" value="1"/>
</dbReference>
<dbReference type="Gene3D" id="1.10.10.10">
    <property type="entry name" value="Winged helix-like DNA-binding domain superfamily/Winged helix DNA-binding domain"/>
    <property type="match status" value="1"/>
</dbReference>
<dbReference type="NCBIfam" id="TIGR00738">
    <property type="entry name" value="rrf2_super"/>
    <property type="match status" value="1"/>
</dbReference>
<evidence type="ECO:0000313" key="1">
    <source>
        <dbReference type="EMBL" id="OIR20418.1"/>
    </source>
</evidence>
<dbReference type="AlphaFoldDB" id="A0A1J5THJ0"/>
<proteinExistence type="predicted"/>
<dbReference type="GO" id="GO:0005829">
    <property type="term" value="C:cytosol"/>
    <property type="evidence" value="ECO:0007669"/>
    <property type="project" value="TreeGrafter"/>
</dbReference>
<dbReference type="InterPro" id="IPR036390">
    <property type="entry name" value="WH_DNA-bd_sf"/>
</dbReference>
<protein>
    <submittedName>
        <fullName evidence="1">SUF system Fe-S cluster assembly regulator</fullName>
    </submittedName>
</protein>
<dbReference type="InterPro" id="IPR000944">
    <property type="entry name" value="Tscrpt_reg_Rrf2"/>
</dbReference>
<dbReference type="InterPro" id="IPR014290">
    <property type="entry name" value="SUF_FeS_clus_asmbl_reg"/>
</dbReference>
<dbReference type="Pfam" id="PF02082">
    <property type="entry name" value="Rrf2"/>
    <property type="match status" value="1"/>
</dbReference>
<dbReference type="PROSITE" id="PS51197">
    <property type="entry name" value="HTH_RRF2_2"/>
    <property type="match status" value="1"/>
</dbReference>